<dbReference type="Proteomes" id="UP000548632">
    <property type="component" value="Unassembled WGS sequence"/>
</dbReference>
<feature type="non-terminal residue" evidence="1">
    <location>
        <position position="125"/>
    </location>
</feature>
<accession>A0A839HGN3</accession>
<feature type="non-terminal residue" evidence="1">
    <location>
        <position position="1"/>
    </location>
</feature>
<name>A0A839HGN3_9GAMM</name>
<keyword evidence="1" id="KW-0067">ATP-binding</keyword>
<proteinExistence type="predicted"/>
<evidence type="ECO:0000313" key="2">
    <source>
        <dbReference type="Proteomes" id="UP000548632"/>
    </source>
</evidence>
<protein>
    <submittedName>
        <fullName evidence="1">ATP-binding protein</fullName>
    </submittedName>
</protein>
<keyword evidence="2" id="KW-1185">Reference proteome</keyword>
<evidence type="ECO:0000313" key="1">
    <source>
        <dbReference type="EMBL" id="MBB1127474.1"/>
    </source>
</evidence>
<organism evidence="1 2">
    <name type="scientific">Thiospirillum jenense</name>
    <dbReference type="NCBI Taxonomy" id="1653858"/>
    <lineage>
        <taxon>Bacteria</taxon>
        <taxon>Pseudomonadati</taxon>
        <taxon>Pseudomonadota</taxon>
        <taxon>Gammaproteobacteria</taxon>
        <taxon>Chromatiales</taxon>
        <taxon>Chromatiaceae</taxon>
        <taxon>Thiospirillum</taxon>
    </lineage>
</organism>
<dbReference type="GO" id="GO:0005524">
    <property type="term" value="F:ATP binding"/>
    <property type="evidence" value="ECO:0007669"/>
    <property type="project" value="UniProtKB-KW"/>
</dbReference>
<dbReference type="RefSeq" id="WP_202985595.1">
    <property type="nucleotide sequence ID" value="NZ_JABVCQ010000121.1"/>
</dbReference>
<gene>
    <name evidence="1" type="ORF">HUK38_14820</name>
</gene>
<reference evidence="1 2" key="1">
    <citation type="journal article" date="2020" name="Arch. Microbiol.">
        <title>The genome sequence of the giant phototrophic gammaproteobacterium Thiospirillum jenense gives insight into its physiological properties and phylogenetic relationships.</title>
        <authorList>
            <person name="Imhoff J.F."/>
            <person name="Meyer T.E."/>
            <person name="Kyndt J.A."/>
        </authorList>
    </citation>
    <scope>NUCLEOTIDE SEQUENCE [LARGE SCALE GENOMIC DNA]</scope>
    <source>
        <strain evidence="1 2">DSM 216</strain>
    </source>
</reference>
<comment type="caution">
    <text evidence="1">The sequence shown here is derived from an EMBL/GenBank/DDBJ whole genome shotgun (WGS) entry which is preliminary data.</text>
</comment>
<sequence length="125" mass="14675">GKMIHQFTHQWAQPKYWLDEAEVRLKLIGRGEDRGQRLAYQEYRMVHRRIASSTNERTTIACVSPPNHVCADTAQTTKNIIDYDSLVFLVAIMNSFVADWEIRQRVTAHLDMHFVYKMRIPRLTA</sequence>
<dbReference type="EMBL" id="JABVCQ010000121">
    <property type="protein sequence ID" value="MBB1127474.1"/>
    <property type="molecule type" value="Genomic_DNA"/>
</dbReference>
<keyword evidence="1" id="KW-0547">Nucleotide-binding</keyword>
<dbReference type="AlphaFoldDB" id="A0A839HGN3"/>